<dbReference type="SUPFAM" id="SSF52218">
    <property type="entry name" value="Flavoproteins"/>
    <property type="match status" value="1"/>
</dbReference>
<reference evidence="2 3" key="1">
    <citation type="submission" date="2015-07" db="EMBL/GenBank/DDBJ databases">
        <title>Genome sequence of Leptolinea tardivitalis DSM 16556.</title>
        <authorList>
            <person name="Hemp J."/>
            <person name="Ward L.M."/>
            <person name="Pace L.A."/>
            <person name="Fischer W.W."/>
        </authorList>
    </citation>
    <scope>NUCLEOTIDE SEQUENCE [LARGE SCALE GENOMIC DNA]</scope>
    <source>
        <strain evidence="2 3">YMTK-2</strain>
    </source>
</reference>
<proteinExistence type="predicted"/>
<dbReference type="PROSITE" id="PS50902">
    <property type="entry name" value="FLAVODOXIN_LIKE"/>
    <property type="match status" value="1"/>
</dbReference>
<dbReference type="EMBL" id="LGCK01000006">
    <property type="protein sequence ID" value="KPL73475.1"/>
    <property type="molecule type" value="Genomic_DNA"/>
</dbReference>
<protein>
    <recommendedName>
        <fullName evidence="1">Flavodoxin-like domain-containing protein</fullName>
    </recommendedName>
</protein>
<evidence type="ECO:0000259" key="1">
    <source>
        <dbReference type="PROSITE" id="PS50902"/>
    </source>
</evidence>
<dbReference type="InterPro" id="IPR026816">
    <property type="entry name" value="Flavodoxin_dom"/>
</dbReference>
<comment type="caution">
    <text evidence="2">The sequence shown here is derived from an EMBL/GenBank/DDBJ whole genome shotgun (WGS) entry which is preliminary data.</text>
</comment>
<name>A0A0P6XVV5_9CHLR</name>
<dbReference type="Pfam" id="PF12724">
    <property type="entry name" value="Flavodoxin_5"/>
    <property type="match status" value="1"/>
</dbReference>
<evidence type="ECO:0000313" key="2">
    <source>
        <dbReference type="EMBL" id="KPL73475.1"/>
    </source>
</evidence>
<dbReference type="GO" id="GO:0070819">
    <property type="term" value="F:menaquinone-dependent protoporphyrinogen oxidase activity"/>
    <property type="evidence" value="ECO:0007669"/>
    <property type="project" value="TreeGrafter"/>
</dbReference>
<dbReference type="Gene3D" id="3.40.50.360">
    <property type="match status" value="1"/>
</dbReference>
<dbReference type="AlphaFoldDB" id="A0A0P6XVV5"/>
<dbReference type="GO" id="GO:0010181">
    <property type="term" value="F:FMN binding"/>
    <property type="evidence" value="ECO:0007669"/>
    <property type="project" value="InterPro"/>
</dbReference>
<dbReference type="PANTHER" id="PTHR38030">
    <property type="entry name" value="PROTOPORPHYRINOGEN IX DEHYDROGENASE [MENAQUINONE]"/>
    <property type="match status" value="1"/>
</dbReference>
<dbReference type="GO" id="GO:0006783">
    <property type="term" value="P:heme biosynthetic process"/>
    <property type="evidence" value="ECO:0007669"/>
    <property type="project" value="TreeGrafter"/>
</dbReference>
<sequence>MADRILVTYASRTGSTIGVAQAIAATLTEQGMQVDVIPMPDVKELNLYKAVIAGSAIQGGVWLPEAMHFLQKHRAALNQRPFAAFLVCMTLAMGGGKYREHVSTWMQPVRSLVKTRSEGLFAGALDIKKIPSLGDRIKFRLSVIFRIWEEGDHRDWNAIRIWASALPKLLL</sequence>
<dbReference type="PANTHER" id="PTHR38030:SF2">
    <property type="entry name" value="PROTOPORPHYRINOGEN IX DEHYDROGENASE [QUINONE]"/>
    <property type="match status" value="1"/>
</dbReference>
<keyword evidence="3" id="KW-1185">Reference proteome</keyword>
<accession>A0A0P6XVV5</accession>
<feature type="domain" description="Flavodoxin-like" evidence="1">
    <location>
        <begin position="5"/>
        <end position="167"/>
    </location>
</feature>
<dbReference type="InterPro" id="IPR052200">
    <property type="entry name" value="Protoporphyrinogen_IX_DH"/>
</dbReference>
<dbReference type="Proteomes" id="UP000050430">
    <property type="component" value="Unassembled WGS sequence"/>
</dbReference>
<dbReference type="STRING" id="229920.ADM99_04645"/>
<dbReference type="InterPro" id="IPR008254">
    <property type="entry name" value="Flavodoxin/NO_synth"/>
</dbReference>
<gene>
    <name evidence="2" type="ORF">ADM99_04645</name>
</gene>
<evidence type="ECO:0000313" key="3">
    <source>
        <dbReference type="Proteomes" id="UP000050430"/>
    </source>
</evidence>
<dbReference type="OrthoDB" id="9795729at2"/>
<dbReference type="InterPro" id="IPR029039">
    <property type="entry name" value="Flavoprotein-like_sf"/>
</dbReference>
<dbReference type="RefSeq" id="WP_062421944.1">
    <property type="nucleotide sequence ID" value="NZ_BBYA01000009.1"/>
</dbReference>
<organism evidence="2 3">
    <name type="scientific">Leptolinea tardivitalis</name>
    <dbReference type="NCBI Taxonomy" id="229920"/>
    <lineage>
        <taxon>Bacteria</taxon>
        <taxon>Bacillati</taxon>
        <taxon>Chloroflexota</taxon>
        <taxon>Anaerolineae</taxon>
        <taxon>Anaerolineales</taxon>
        <taxon>Anaerolineaceae</taxon>
        <taxon>Leptolinea</taxon>
    </lineage>
</organism>